<feature type="compositionally biased region" description="Low complexity" evidence="1">
    <location>
        <begin position="113"/>
        <end position="130"/>
    </location>
</feature>
<dbReference type="EMBL" id="JASCZI010271871">
    <property type="protein sequence ID" value="MED6216208.1"/>
    <property type="molecule type" value="Genomic_DNA"/>
</dbReference>
<comment type="caution">
    <text evidence="2">The sequence shown here is derived from an EMBL/GenBank/DDBJ whole genome shotgun (WGS) entry which is preliminary data.</text>
</comment>
<gene>
    <name evidence="2" type="ORF">PIB30_005473</name>
</gene>
<keyword evidence="3" id="KW-1185">Reference proteome</keyword>
<name>A0ABU6Z4I8_9FABA</name>
<evidence type="ECO:0000313" key="3">
    <source>
        <dbReference type="Proteomes" id="UP001341840"/>
    </source>
</evidence>
<organism evidence="2 3">
    <name type="scientific">Stylosanthes scabra</name>
    <dbReference type="NCBI Taxonomy" id="79078"/>
    <lineage>
        <taxon>Eukaryota</taxon>
        <taxon>Viridiplantae</taxon>
        <taxon>Streptophyta</taxon>
        <taxon>Embryophyta</taxon>
        <taxon>Tracheophyta</taxon>
        <taxon>Spermatophyta</taxon>
        <taxon>Magnoliopsida</taxon>
        <taxon>eudicotyledons</taxon>
        <taxon>Gunneridae</taxon>
        <taxon>Pentapetalae</taxon>
        <taxon>rosids</taxon>
        <taxon>fabids</taxon>
        <taxon>Fabales</taxon>
        <taxon>Fabaceae</taxon>
        <taxon>Papilionoideae</taxon>
        <taxon>50 kb inversion clade</taxon>
        <taxon>dalbergioids sensu lato</taxon>
        <taxon>Dalbergieae</taxon>
        <taxon>Pterocarpus clade</taxon>
        <taxon>Stylosanthes</taxon>
    </lineage>
</organism>
<evidence type="ECO:0000256" key="1">
    <source>
        <dbReference type="SAM" id="MobiDB-lite"/>
    </source>
</evidence>
<sequence length="147" mass="16687">MEGYFVIRFHQNAVIYDREDGIWFQSNSLVVFQHADISTMTELKQVILFNSGGGFREIKKIDAPTCQGFYWLRLLKSVVRPLHVPFLRAPHLLLLLMSALRNRLCQTHMEISNSKSDSDYVASSSSSSDSPQDNECIPNTPVGGRPR</sequence>
<evidence type="ECO:0000313" key="2">
    <source>
        <dbReference type="EMBL" id="MED6216208.1"/>
    </source>
</evidence>
<feature type="region of interest" description="Disordered" evidence="1">
    <location>
        <begin position="113"/>
        <end position="147"/>
    </location>
</feature>
<reference evidence="2 3" key="1">
    <citation type="journal article" date="2023" name="Plants (Basel)">
        <title>Bridging the Gap: Combining Genomics and Transcriptomics Approaches to Understand Stylosanthes scabra, an Orphan Legume from the Brazilian Caatinga.</title>
        <authorList>
            <person name="Ferreira-Neto J.R.C."/>
            <person name="da Silva M.D."/>
            <person name="Binneck E."/>
            <person name="de Melo N.F."/>
            <person name="da Silva R.H."/>
            <person name="de Melo A.L.T.M."/>
            <person name="Pandolfi V."/>
            <person name="Bustamante F.O."/>
            <person name="Brasileiro-Vidal A.C."/>
            <person name="Benko-Iseppon A.M."/>
        </authorList>
    </citation>
    <scope>NUCLEOTIDE SEQUENCE [LARGE SCALE GENOMIC DNA]</scope>
    <source>
        <tissue evidence="2">Leaves</tissue>
    </source>
</reference>
<dbReference type="Proteomes" id="UP001341840">
    <property type="component" value="Unassembled WGS sequence"/>
</dbReference>
<accession>A0ABU6Z4I8</accession>
<proteinExistence type="predicted"/>
<protein>
    <submittedName>
        <fullName evidence="2">Uncharacterized protein</fullName>
    </submittedName>
</protein>